<feature type="transmembrane region" description="Helical" evidence="8">
    <location>
        <begin position="278"/>
        <end position="306"/>
    </location>
</feature>
<dbReference type="InterPro" id="IPR006685">
    <property type="entry name" value="MscS_channel_2nd"/>
</dbReference>
<dbReference type="EMBL" id="JACHHQ010000005">
    <property type="protein sequence ID" value="MBB5200552.1"/>
    <property type="molecule type" value="Genomic_DNA"/>
</dbReference>
<evidence type="ECO:0000256" key="5">
    <source>
        <dbReference type="ARBA" id="ARBA00022989"/>
    </source>
</evidence>
<proteinExistence type="inferred from homology"/>
<dbReference type="InterPro" id="IPR011014">
    <property type="entry name" value="MscS_channel_TM-2"/>
</dbReference>
<evidence type="ECO:0000256" key="8">
    <source>
        <dbReference type="SAM" id="Phobius"/>
    </source>
</evidence>
<evidence type="ECO:0000313" key="13">
    <source>
        <dbReference type="Proteomes" id="UP000571084"/>
    </source>
</evidence>
<evidence type="ECO:0000256" key="6">
    <source>
        <dbReference type="ARBA" id="ARBA00023136"/>
    </source>
</evidence>
<feature type="domain" description="Mechanosensitive ion channel transmembrane helices 2/3" evidence="11">
    <location>
        <begin position="508"/>
        <end position="545"/>
    </location>
</feature>
<keyword evidence="5 8" id="KW-1133">Transmembrane helix</keyword>
<dbReference type="Gene3D" id="1.10.287.1260">
    <property type="match status" value="1"/>
</dbReference>
<feature type="signal peptide" evidence="9">
    <location>
        <begin position="1"/>
        <end position="18"/>
    </location>
</feature>
<feature type="region of interest" description="Disordered" evidence="7">
    <location>
        <begin position="22"/>
        <end position="43"/>
    </location>
</feature>
<keyword evidence="13" id="KW-1185">Reference proteome</keyword>
<evidence type="ECO:0000259" key="11">
    <source>
        <dbReference type="Pfam" id="PF21088"/>
    </source>
</evidence>
<organism evidence="12 13">
    <name type="scientific">Glaciimonas immobilis</name>
    <dbReference type="NCBI Taxonomy" id="728004"/>
    <lineage>
        <taxon>Bacteria</taxon>
        <taxon>Pseudomonadati</taxon>
        <taxon>Pseudomonadota</taxon>
        <taxon>Betaproteobacteria</taxon>
        <taxon>Burkholderiales</taxon>
        <taxon>Oxalobacteraceae</taxon>
        <taxon>Glaciimonas</taxon>
    </lineage>
</organism>
<dbReference type="InterPro" id="IPR023408">
    <property type="entry name" value="MscS_beta-dom_sf"/>
</dbReference>
<comment type="similarity">
    <text evidence="2">Belongs to the MscS (TC 1.A.23) family.</text>
</comment>
<dbReference type="InterPro" id="IPR010920">
    <property type="entry name" value="LSM_dom_sf"/>
</dbReference>
<dbReference type="GO" id="GO:0005886">
    <property type="term" value="C:plasma membrane"/>
    <property type="evidence" value="ECO:0007669"/>
    <property type="project" value="UniProtKB-SubCell"/>
</dbReference>
<feature type="transmembrane region" description="Helical" evidence="8">
    <location>
        <begin position="411"/>
        <end position="429"/>
    </location>
</feature>
<sequence length="731" mass="79034">MRSLLIVCLLVNLGPAWSASDASAVSANPGTSSGLTPAPDPANATTAASTLNALAKTVKANPAASALVAALQKVEQNKAPPAPKGLIGLISDSLDVIQSNMLQVAKPQKYWQEQFARAADELSTILSRQEGETPLTVLLHFIEMMALFGFVAITFRYVGKRVRQHFKMEQALSIDPSVKEVLIYILRHIVPLVLALLVEIAVVITLPPSLGRALATLLLYTMIGASVFRAFCAIIFSLSSSGHRNVAIHIMYRRAWKLLYLIGFAGWFGDAINNPKLYFIIGGALSSLGATAANLLAAILCGVFALRFRRPVAHLIRNRSLEVRGSHRARMETLEIVASLWHYPILLLAGGVSLSTVFGPASSGEALNHALSSVALLVSMFFIGTLLHRIGRGKKPTSLRRQSPYILRLKAAIFSLLQIVMWIGFLELLTRVWDHSLLNFANTTQVGHLILAAIGKIALTLTVAWLAWIVLDTAIQEAITPSRSGRYGRNPTTRMRTILPLLRNAALLIILTATVITTLANLGLNVTPLLASAGVVGLAIGFGSQSLVKDVITGIFILIEDSMSVGDWVDVGNGHIGTVEHMSIRTVRLRDGNGSVHSVPFSQILAVKNDSREYAYAALKLHVTLESSIEDALKLMRETGAEMIEDARLSRLLLAPIDIYGLNGFDLHGAILTGAFRTRPQTQAEVVRAFNLRIKAKVDAAPNITFANEWANFPAPAVPHEDIDSAEQSTG</sequence>
<feature type="transmembrane region" description="Helical" evidence="8">
    <location>
        <begin position="137"/>
        <end position="158"/>
    </location>
</feature>
<evidence type="ECO:0000256" key="7">
    <source>
        <dbReference type="SAM" id="MobiDB-lite"/>
    </source>
</evidence>
<feature type="transmembrane region" description="Helical" evidence="8">
    <location>
        <begin position="340"/>
        <end position="358"/>
    </location>
</feature>
<evidence type="ECO:0000256" key="2">
    <source>
        <dbReference type="ARBA" id="ARBA00008017"/>
    </source>
</evidence>
<protein>
    <submittedName>
        <fullName evidence="12">Small conductance mechanosensitive channel</fullName>
    </submittedName>
</protein>
<evidence type="ECO:0000259" key="10">
    <source>
        <dbReference type="Pfam" id="PF00924"/>
    </source>
</evidence>
<dbReference type="SUPFAM" id="SSF82861">
    <property type="entry name" value="Mechanosensitive channel protein MscS (YggB), transmembrane region"/>
    <property type="match status" value="1"/>
</dbReference>
<dbReference type="InterPro" id="IPR045276">
    <property type="entry name" value="YbiO_bact"/>
</dbReference>
<feature type="chain" id="PRO_5032637048" evidence="9">
    <location>
        <begin position="19"/>
        <end position="731"/>
    </location>
</feature>
<reference evidence="12 13" key="1">
    <citation type="submission" date="2020-08" db="EMBL/GenBank/DDBJ databases">
        <title>Genomic Encyclopedia of Type Strains, Phase IV (KMG-IV): sequencing the most valuable type-strain genomes for metagenomic binning, comparative biology and taxonomic classification.</title>
        <authorList>
            <person name="Goeker M."/>
        </authorList>
    </citation>
    <scope>NUCLEOTIDE SEQUENCE [LARGE SCALE GENOMIC DNA]</scope>
    <source>
        <strain evidence="12 13">DSM 23240</strain>
    </source>
</reference>
<evidence type="ECO:0000313" key="12">
    <source>
        <dbReference type="EMBL" id="MBB5200552.1"/>
    </source>
</evidence>
<feature type="transmembrane region" description="Helical" evidence="8">
    <location>
        <begin position="189"/>
        <end position="207"/>
    </location>
</feature>
<evidence type="ECO:0000256" key="4">
    <source>
        <dbReference type="ARBA" id="ARBA00022692"/>
    </source>
</evidence>
<keyword evidence="3" id="KW-1003">Cell membrane</keyword>
<dbReference type="RefSeq" id="WP_168055951.1">
    <property type="nucleotide sequence ID" value="NZ_JAAOZT010000007.1"/>
</dbReference>
<feature type="transmembrane region" description="Helical" evidence="8">
    <location>
        <begin position="213"/>
        <end position="236"/>
    </location>
</feature>
<evidence type="ECO:0000256" key="3">
    <source>
        <dbReference type="ARBA" id="ARBA00022475"/>
    </source>
</evidence>
<comment type="subcellular location">
    <subcellularLocation>
        <location evidence="1">Cell membrane</location>
        <topology evidence="1">Multi-pass membrane protein</topology>
    </subcellularLocation>
</comment>
<comment type="caution">
    <text evidence="12">The sequence shown here is derived from an EMBL/GenBank/DDBJ whole genome shotgun (WGS) entry which is preliminary data.</text>
</comment>
<dbReference type="AlphaFoldDB" id="A0A840RTS1"/>
<dbReference type="PANTHER" id="PTHR30460:SF0">
    <property type="entry name" value="MODERATE CONDUCTANCE MECHANOSENSITIVE CHANNEL YBIO"/>
    <property type="match status" value="1"/>
</dbReference>
<dbReference type="InterPro" id="IPR049142">
    <property type="entry name" value="MS_channel_1st"/>
</dbReference>
<gene>
    <name evidence="12" type="ORF">HNR39_002394</name>
</gene>
<accession>A0A840RTS1</accession>
<feature type="transmembrane region" description="Helical" evidence="8">
    <location>
        <begin position="501"/>
        <end position="523"/>
    </location>
</feature>
<evidence type="ECO:0000256" key="1">
    <source>
        <dbReference type="ARBA" id="ARBA00004651"/>
    </source>
</evidence>
<keyword evidence="9" id="KW-0732">Signal</keyword>
<evidence type="ECO:0000256" key="9">
    <source>
        <dbReference type="SAM" id="SignalP"/>
    </source>
</evidence>
<feature type="transmembrane region" description="Helical" evidence="8">
    <location>
        <begin position="256"/>
        <end position="272"/>
    </location>
</feature>
<name>A0A840RTS1_9BURK</name>
<feature type="transmembrane region" description="Helical" evidence="8">
    <location>
        <begin position="449"/>
        <end position="471"/>
    </location>
</feature>
<feature type="transmembrane region" description="Helical" evidence="8">
    <location>
        <begin position="529"/>
        <end position="548"/>
    </location>
</feature>
<feature type="transmembrane region" description="Helical" evidence="8">
    <location>
        <begin position="370"/>
        <end position="390"/>
    </location>
</feature>
<feature type="domain" description="Mechanosensitive ion channel MscS" evidence="10">
    <location>
        <begin position="547"/>
        <end position="611"/>
    </location>
</feature>
<dbReference type="Gene3D" id="3.30.70.100">
    <property type="match status" value="1"/>
</dbReference>
<keyword evidence="4 8" id="KW-0812">Transmembrane</keyword>
<dbReference type="Pfam" id="PF00924">
    <property type="entry name" value="MS_channel_2nd"/>
    <property type="match status" value="1"/>
</dbReference>
<dbReference type="Proteomes" id="UP000571084">
    <property type="component" value="Unassembled WGS sequence"/>
</dbReference>
<dbReference type="PANTHER" id="PTHR30460">
    <property type="entry name" value="MODERATE CONDUCTANCE MECHANOSENSITIVE CHANNEL YBIO"/>
    <property type="match status" value="1"/>
</dbReference>
<dbReference type="Gene3D" id="2.30.30.60">
    <property type="match status" value="1"/>
</dbReference>
<dbReference type="GO" id="GO:0008381">
    <property type="term" value="F:mechanosensitive monoatomic ion channel activity"/>
    <property type="evidence" value="ECO:0007669"/>
    <property type="project" value="InterPro"/>
</dbReference>
<dbReference type="Pfam" id="PF21088">
    <property type="entry name" value="MS_channel_1st"/>
    <property type="match status" value="1"/>
</dbReference>
<keyword evidence="6 8" id="KW-0472">Membrane</keyword>
<dbReference type="SUPFAM" id="SSF50182">
    <property type="entry name" value="Sm-like ribonucleoproteins"/>
    <property type="match status" value="1"/>
</dbReference>